<evidence type="ECO:0000256" key="5">
    <source>
        <dbReference type="ARBA" id="ARBA00023136"/>
    </source>
</evidence>
<dbReference type="Proteomes" id="UP000188246">
    <property type="component" value="Chromosome"/>
</dbReference>
<dbReference type="Pfam" id="PF04024">
    <property type="entry name" value="PspC"/>
    <property type="match status" value="1"/>
</dbReference>
<dbReference type="InterPro" id="IPR007168">
    <property type="entry name" value="Phageshock_PspC_N"/>
</dbReference>
<dbReference type="STRING" id="633807.BW732_08840"/>
<evidence type="ECO:0000256" key="6">
    <source>
        <dbReference type="SAM" id="MobiDB-lite"/>
    </source>
</evidence>
<dbReference type="AlphaFoldDB" id="A0A1Q2D7A9"/>
<name>A0A1Q2D7A9_9ENTE</name>
<feature type="region of interest" description="Disordered" evidence="6">
    <location>
        <begin position="63"/>
        <end position="95"/>
    </location>
</feature>
<protein>
    <submittedName>
        <fullName evidence="9">PspC family transcriptional regulator</fullName>
    </submittedName>
</protein>
<dbReference type="EMBL" id="CP019609">
    <property type="protein sequence ID" value="AQP54316.1"/>
    <property type="molecule type" value="Genomic_DNA"/>
</dbReference>
<keyword evidence="10" id="KW-1185">Reference proteome</keyword>
<keyword evidence="4 7" id="KW-1133">Transmembrane helix</keyword>
<evidence type="ECO:0000313" key="10">
    <source>
        <dbReference type="Proteomes" id="UP000188246"/>
    </source>
</evidence>
<sequence length="95" mass="10609">MKKRLTKSKDNVVISGVLGGIAEYFGIDATIVRIIFVVLTFGSAFAGLPVYIIMALIMPSASTNTYKGPYNRHYSESQRPRKEAKKSDDDDWSDF</sequence>
<evidence type="ECO:0000259" key="8">
    <source>
        <dbReference type="Pfam" id="PF04024"/>
    </source>
</evidence>
<evidence type="ECO:0000256" key="2">
    <source>
        <dbReference type="ARBA" id="ARBA00022475"/>
    </source>
</evidence>
<dbReference type="OrthoDB" id="9815286at2"/>
<dbReference type="GO" id="GO:0005886">
    <property type="term" value="C:plasma membrane"/>
    <property type="evidence" value="ECO:0007669"/>
    <property type="project" value="UniProtKB-SubCell"/>
</dbReference>
<feature type="domain" description="Phage shock protein PspC N-terminal" evidence="8">
    <location>
        <begin position="3"/>
        <end position="60"/>
    </location>
</feature>
<dbReference type="KEGG" id="vpi:BW732_08840"/>
<evidence type="ECO:0000256" key="7">
    <source>
        <dbReference type="SAM" id="Phobius"/>
    </source>
</evidence>
<accession>A0A1Q2D7A9</accession>
<dbReference type="InterPro" id="IPR052027">
    <property type="entry name" value="PspC"/>
</dbReference>
<dbReference type="RefSeq" id="WP_077276392.1">
    <property type="nucleotide sequence ID" value="NZ_CP019609.1"/>
</dbReference>
<evidence type="ECO:0000256" key="1">
    <source>
        <dbReference type="ARBA" id="ARBA00004162"/>
    </source>
</evidence>
<evidence type="ECO:0000313" key="9">
    <source>
        <dbReference type="EMBL" id="AQP54316.1"/>
    </source>
</evidence>
<reference evidence="9 10" key="1">
    <citation type="journal article" date="2010" name="Int. J. Syst. Evol. Microbiol.">
        <title>Vagococcus penaei sp. nov., isolated from spoilage microbiota of cooked shrimp (Penaeus vannamei).</title>
        <authorList>
            <person name="Jaffres E."/>
            <person name="Prevost H."/>
            <person name="Rossero A."/>
            <person name="Joffraud J.J."/>
            <person name="Dousset X."/>
        </authorList>
    </citation>
    <scope>NUCLEOTIDE SEQUENCE [LARGE SCALE GENOMIC DNA]</scope>
    <source>
        <strain evidence="9 10">CD276</strain>
    </source>
</reference>
<proteinExistence type="predicted"/>
<evidence type="ECO:0000256" key="3">
    <source>
        <dbReference type="ARBA" id="ARBA00022692"/>
    </source>
</evidence>
<organism evidence="9 10">
    <name type="scientific">Vagococcus penaei</name>
    <dbReference type="NCBI Taxonomy" id="633807"/>
    <lineage>
        <taxon>Bacteria</taxon>
        <taxon>Bacillati</taxon>
        <taxon>Bacillota</taxon>
        <taxon>Bacilli</taxon>
        <taxon>Lactobacillales</taxon>
        <taxon>Enterococcaceae</taxon>
        <taxon>Vagococcus</taxon>
    </lineage>
</organism>
<dbReference type="PANTHER" id="PTHR33885">
    <property type="entry name" value="PHAGE SHOCK PROTEIN C"/>
    <property type="match status" value="1"/>
</dbReference>
<comment type="subcellular location">
    <subcellularLocation>
        <location evidence="1">Cell membrane</location>
        <topology evidence="1">Single-pass membrane protein</topology>
    </subcellularLocation>
</comment>
<gene>
    <name evidence="9" type="ORF">BW732_08840</name>
</gene>
<feature type="transmembrane region" description="Helical" evidence="7">
    <location>
        <begin position="33"/>
        <end position="57"/>
    </location>
</feature>
<evidence type="ECO:0000256" key="4">
    <source>
        <dbReference type="ARBA" id="ARBA00022989"/>
    </source>
</evidence>
<keyword evidence="3 7" id="KW-0812">Transmembrane</keyword>
<dbReference type="PANTHER" id="PTHR33885:SF3">
    <property type="entry name" value="PHAGE SHOCK PROTEIN C"/>
    <property type="match status" value="1"/>
</dbReference>
<keyword evidence="2" id="KW-1003">Cell membrane</keyword>
<feature type="compositionally biased region" description="Basic and acidic residues" evidence="6">
    <location>
        <begin position="73"/>
        <end position="88"/>
    </location>
</feature>
<keyword evidence="5 7" id="KW-0472">Membrane</keyword>